<evidence type="ECO:0000256" key="2">
    <source>
        <dbReference type="ARBA" id="ARBA00022741"/>
    </source>
</evidence>
<name>A0A3R7PNX6_PENVA</name>
<evidence type="ECO:0000256" key="3">
    <source>
        <dbReference type="ARBA" id="ARBA00022763"/>
    </source>
</evidence>
<protein>
    <submittedName>
        <fullName evidence="8">DNA mismatch repair protein Msh6</fullName>
    </submittedName>
</protein>
<dbReference type="GO" id="GO:0030983">
    <property type="term" value="F:mismatched DNA binding"/>
    <property type="evidence" value="ECO:0007669"/>
    <property type="project" value="InterPro"/>
</dbReference>
<dbReference type="Gene3D" id="3.40.1170.10">
    <property type="entry name" value="DNA repair protein MutS, domain I"/>
    <property type="match status" value="1"/>
</dbReference>
<reference evidence="8 9" key="2">
    <citation type="submission" date="2019-01" db="EMBL/GenBank/DDBJ databases">
        <title>The decoding of complex shrimp genome reveals the adaptation for benthos swimmer, frequently molting mechanism and breeding impact on genome.</title>
        <authorList>
            <person name="Sun Y."/>
            <person name="Gao Y."/>
            <person name="Yu Y."/>
        </authorList>
    </citation>
    <scope>NUCLEOTIDE SEQUENCE [LARGE SCALE GENOMIC DNA]</scope>
    <source>
        <tissue evidence="8">Muscle</tissue>
    </source>
</reference>
<feature type="region of interest" description="Disordered" evidence="6">
    <location>
        <begin position="70"/>
        <end position="163"/>
    </location>
</feature>
<keyword evidence="2" id="KW-0547">Nucleotide-binding</keyword>
<dbReference type="PIRSF" id="PIRSF037677">
    <property type="entry name" value="DNA_mis_repair_Msh6"/>
    <property type="match status" value="1"/>
</dbReference>
<dbReference type="SMART" id="SM00533">
    <property type="entry name" value="MUTSd"/>
    <property type="match status" value="1"/>
</dbReference>
<keyword evidence="5" id="KW-0238">DNA-binding</keyword>
<sequence>MRKGQIHVQFFDNPPTRGWVREAFLKPYCPPGENGIPTYKDPKWVRAVGEADGAKELPVEDRNLLIVEMVPSDEEDEAMETDEDDDYKPENDVESEDGSASSGVDEDDVSEPETESEIDSPVKAPSNKRKRPTPGGRSLNSSLASSPSVSKAPSSTPKISQGTKSKLSLFAAKETPTKAEDTTENYDYMNYPWLKPEGIRDRDRRRPDHPDYNPRTLYVPEDFLNQQTPGLRQWWELKSRHYDTVLFFKMGKFYELFHMDAMIGVQVLGLLMMKGEKAHSGFPEIAYGRYSATLIEKGYKVARIEQTETPDMMEKRCKNMGRPTKFDRVVKREIKTGAGEGREFGVAFIDTSIGTFHIGQFSDDRHDSRLSTLMAHYPPAQILYERGRLSQKTQKLVTMSVPTNLREALVPEKEFWTASKTLSFLADGTYFKDEEGGSLQWPKEIQEMLDKSDTLGKSPSPEWELGLSALGALVWYLMDCRLEEQLLTRKRFEIYSPLDEAVSTRQGKKESVPAFISGRHHMVLDGTTLRNLEVFENNNGGFEGTLIDRLDRCSTPFGKRLLRSWLCAPLCSPSSINSRLDAIEDLRNNPEVLEEVTPQLKGLPDLERILSKIHSQGLKRSKNHPDSRAIFFEDEKYNKRKVEDFLAALNGFKATMQIMKTFKGITSSLQSDLLKKCVSSTKDGGKFPELKEALEFFENAFDHHEAKREGKIIPSKGVDKEFDEAAEQIQETKDSLSEYLKEQCKYFGAKV</sequence>
<dbReference type="SUPFAM" id="SSF48334">
    <property type="entry name" value="DNA repair protein MutS, domain III"/>
    <property type="match status" value="1"/>
</dbReference>
<feature type="compositionally biased region" description="Acidic residues" evidence="6">
    <location>
        <begin position="71"/>
        <end position="97"/>
    </location>
</feature>
<dbReference type="AlphaFoldDB" id="A0A3R7PNX6"/>
<dbReference type="Pfam" id="PF01624">
    <property type="entry name" value="MutS_I"/>
    <property type="match status" value="1"/>
</dbReference>
<dbReference type="Gene3D" id="2.30.30.140">
    <property type="match status" value="1"/>
</dbReference>
<dbReference type="Gene3D" id="3.30.420.110">
    <property type="entry name" value="MutS, connector domain"/>
    <property type="match status" value="1"/>
</dbReference>
<dbReference type="PANTHER" id="PTHR11361:SF148">
    <property type="entry name" value="DNA MISMATCH REPAIR PROTEIN MSH6"/>
    <property type="match status" value="1"/>
</dbReference>
<dbReference type="OrthoDB" id="121051at2759"/>
<evidence type="ECO:0000313" key="8">
    <source>
        <dbReference type="EMBL" id="ROT78075.1"/>
    </source>
</evidence>
<feature type="domain" description="DNA mismatch repair protein MutS core" evidence="7">
    <location>
        <begin position="541"/>
        <end position="751"/>
    </location>
</feature>
<dbReference type="InterPro" id="IPR017261">
    <property type="entry name" value="DNA_mismatch_repair_MutS/MSH"/>
</dbReference>
<dbReference type="InterPro" id="IPR007696">
    <property type="entry name" value="DNA_mismatch_repair_MutS_core"/>
</dbReference>
<dbReference type="GO" id="GO:0005524">
    <property type="term" value="F:ATP binding"/>
    <property type="evidence" value="ECO:0007669"/>
    <property type="project" value="UniProtKB-KW"/>
</dbReference>
<gene>
    <name evidence="8" type="ORF">C7M84_003213</name>
</gene>
<dbReference type="GO" id="GO:0006298">
    <property type="term" value="P:mismatch repair"/>
    <property type="evidence" value="ECO:0007669"/>
    <property type="project" value="InterPro"/>
</dbReference>
<evidence type="ECO:0000256" key="5">
    <source>
        <dbReference type="ARBA" id="ARBA00023125"/>
    </source>
</evidence>
<reference evidence="8 9" key="1">
    <citation type="submission" date="2018-04" db="EMBL/GenBank/DDBJ databases">
        <authorList>
            <person name="Zhang X."/>
            <person name="Yuan J."/>
            <person name="Li F."/>
            <person name="Xiang J."/>
        </authorList>
    </citation>
    <scope>NUCLEOTIDE SEQUENCE [LARGE SCALE GENOMIC DNA]</scope>
    <source>
        <tissue evidence="8">Muscle</tissue>
    </source>
</reference>
<feature type="compositionally biased region" description="Low complexity" evidence="6">
    <location>
        <begin position="138"/>
        <end position="155"/>
    </location>
</feature>
<dbReference type="Proteomes" id="UP000283509">
    <property type="component" value="Unassembled WGS sequence"/>
</dbReference>
<proteinExistence type="inferred from homology"/>
<dbReference type="InterPro" id="IPR036678">
    <property type="entry name" value="MutS_con_dom_sf"/>
</dbReference>
<dbReference type="Pfam" id="PF05188">
    <property type="entry name" value="MutS_II"/>
    <property type="match status" value="1"/>
</dbReference>
<dbReference type="InterPro" id="IPR036187">
    <property type="entry name" value="DNA_mismatch_repair_MutS_sf"/>
</dbReference>
<dbReference type="SUPFAM" id="SSF53150">
    <property type="entry name" value="DNA repair protein MutS, domain II"/>
    <property type="match status" value="1"/>
</dbReference>
<accession>A0A3R7PNX6</accession>
<dbReference type="InterPro" id="IPR007860">
    <property type="entry name" value="DNA_mmatch_repair_MutS_con_dom"/>
</dbReference>
<evidence type="ECO:0000313" key="9">
    <source>
        <dbReference type="Proteomes" id="UP000283509"/>
    </source>
</evidence>
<dbReference type="FunFam" id="3.40.1170.10:FF:000002">
    <property type="entry name" value="DNA mismatch repair protein"/>
    <property type="match status" value="1"/>
</dbReference>
<organism evidence="8 9">
    <name type="scientific">Penaeus vannamei</name>
    <name type="common">Whiteleg shrimp</name>
    <name type="synonym">Litopenaeus vannamei</name>
    <dbReference type="NCBI Taxonomy" id="6689"/>
    <lineage>
        <taxon>Eukaryota</taxon>
        <taxon>Metazoa</taxon>
        <taxon>Ecdysozoa</taxon>
        <taxon>Arthropoda</taxon>
        <taxon>Crustacea</taxon>
        <taxon>Multicrustacea</taxon>
        <taxon>Malacostraca</taxon>
        <taxon>Eumalacostraca</taxon>
        <taxon>Eucarida</taxon>
        <taxon>Decapoda</taxon>
        <taxon>Dendrobranchiata</taxon>
        <taxon>Penaeoidea</taxon>
        <taxon>Penaeidae</taxon>
        <taxon>Penaeus</taxon>
    </lineage>
</organism>
<keyword evidence="4" id="KW-0067">ATP-binding</keyword>
<dbReference type="GO" id="GO:0140664">
    <property type="term" value="F:ATP-dependent DNA damage sensor activity"/>
    <property type="evidence" value="ECO:0007669"/>
    <property type="project" value="InterPro"/>
</dbReference>
<evidence type="ECO:0000259" key="7">
    <source>
        <dbReference type="SMART" id="SM00533"/>
    </source>
</evidence>
<dbReference type="EMBL" id="QCYY01001437">
    <property type="protein sequence ID" value="ROT78075.1"/>
    <property type="molecule type" value="Genomic_DNA"/>
</dbReference>
<comment type="similarity">
    <text evidence="1">Belongs to the DNA mismatch repair MutS family.</text>
</comment>
<dbReference type="STRING" id="6689.A0A3R7PNX6"/>
<evidence type="ECO:0000256" key="1">
    <source>
        <dbReference type="ARBA" id="ARBA00006271"/>
    </source>
</evidence>
<dbReference type="GO" id="GO:0032301">
    <property type="term" value="C:MutSalpha complex"/>
    <property type="evidence" value="ECO:0007669"/>
    <property type="project" value="TreeGrafter"/>
</dbReference>
<dbReference type="PANTHER" id="PTHR11361">
    <property type="entry name" value="DNA MISMATCH REPAIR PROTEIN MUTS FAMILY MEMBER"/>
    <property type="match status" value="1"/>
</dbReference>
<dbReference type="Gene3D" id="1.10.1420.10">
    <property type="match status" value="2"/>
</dbReference>
<dbReference type="InterPro" id="IPR045076">
    <property type="entry name" value="MutS"/>
</dbReference>
<keyword evidence="9" id="KW-1185">Reference proteome</keyword>
<evidence type="ECO:0000256" key="4">
    <source>
        <dbReference type="ARBA" id="ARBA00022840"/>
    </source>
</evidence>
<dbReference type="Pfam" id="PF05192">
    <property type="entry name" value="MutS_III"/>
    <property type="match status" value="1"/>
</dbReference>
<dbReference type="SUPFAM" id="SSF55271">
    <property type="entry name" value="DNA repair protein MutS, domain I"/>
    <property type="match status" value="1"/>
</dbReference>
<feature type="compositionally biased region" description="Acidic residues" evidence="6">
    <location>
        <begin position="104"/>
        <end position="118"/>
    </location>
</feature>
<dbReference type="InterPro" id="IPR007695">
    <property type="entry name" value="DNA_mismatch_repair_MutS-lik_N"/>
</dbReference>
<keyword evidence="3" id="KW-0227">DNA damage</keyword>
<dbReference type="InterPro" id="IPR016151">
    <property type="entry name" value="DNA_mismatch_repair_MutS_N"/>
</dbReference>
<comment type="caution">
    <text evidence="8">The sequence shown here is derived from an EMBL/GenBank/DDBJ whole genome shotgun (WGS) entry which is preliminary data.</text>
</comment>
<evidence type="ECO:0000256" key="6">
    <source>
        <dbReference type="SAM" id="MobiDB-lite"/>
    </source>
</evidence>
<dbReference type="SUPFAM" id="SSF63748">
    <property type="entry name" value="Tudor/PWWP/MBT"/>
    <property type="match status" value="1"/>
</dbReference>